<reference evidence="1" key="1">
    <citation type="submission" date="2022-08" db="EMBL/GenBank/DDBJ databases">
        <title>Genome Sequence of Lecanicillium fungicola.</title>
        <authorList>
            <person name="Buettner E."/>
        </authorList>
    </citation>
    <scope>NUCLEOTIDE SEQUENCE</scope>
    <source>
        <strain evidence="1">Babe33</strain>
    </source>
</reference>
<proteinExistence type="predicted"/>
<dbReference type="Proteomes" id="UP001143910">
    <property type="component" value="Unassembled WGS sequence"/>
</dbReference>
<evidence type="ECO:0000313" key="1">
    <source>
        <dbReference type="EMBL" id="KAJ2976386.1"/>
    </source>
</evidence>
<sequence>MAMDDATHKSGERPNDAETAQQSPEGFIDSAQTQAWTQSGYPIVAGKYLENGIIKEIDSNEPTQSGPPALDIYWHNRYHGPEPGLFRGIACAGFVDVTEYLARLGIFLKFAKEKDIVQVLALNSTLYSVNIIMATQESATNMIQLLLEYGLAPVPPP</sequence>
<organism evidence="1 2">
    <name type="scientific">Zarea fungicola</name>
    <dbReference type="NCBI Taxonomy" id="93591"/>
    <lineage>
        <taxon>Eukaryota</taxon>
        <taxon>Fungi</taxon>
        <taxon>Dikarya</taxon>
        <taxon>Ascomycota</taxon>
        <taxon>Pezizomycotina</taxon>
        <taxon>Sordariomycetes</taxon>
        <taxon>Hypocreomycetidae</taxon>
        <taxon>Hypocreales</taxon>
        <taxon>Cordycipitaceae</taxon>
        <taxon>Zarea</taxon>
    </lineage>
</organism>
<accession>A0ACC1NCN4</accession>
<dbReference type="EMBL" id="JANJQO010000590">
    <property type="protein sequence ID" value="KAJ2976386.1"/>
    <property type="molecule type" value="Genomic_DNA"/>
</dbReference>
<comment type="caution">
    <text evidence="1">The sequence shown here is derived from an EMBL/GenBank/DDBJ whole genome shotgun (WGS) entry which is preliminary data.</text>
</comment>
<name>A0ACC1NCN4_9HYPO</name>
<protein>
    <submittedName>
        <fullName evidence="1">Uncharacterized protein</fullName>
    </submittedName>
</protein>
<keyword evidence="2" id="KW-1185">Reference proteome</keyword>
<evidence type="ECO:0000313" key="2">
    <source>
        <dbReference type="Proteomes" id="UP001143910"/>
    </source>
</evidence>
<gene>
    <name evidence="1" type="ORF">NQ176_g4982</name>
</gene>